<dbReference type="Gene3D" id="1.20.80.10">
    <property type="match status" value="1"/>
</dbReference>
<proteinExistence type="predicted"/>
<accession>A0AAP0X7W8</accession>
<dbReference type="GO" id="GO:0000062">
    <property type="term" value="F:fatty-acyl-CoA binding"/>
    <property type="evidence" value="ECO:0007669"/>
    <property type="project" value="InterPro"/>
</dbReference>
<keyword evidence="3" id="KW-1185">Reference proteome</keyword>
<dbReference type="InterPro" id="IPR035984">
    <property type="entry name" value="Acyl-CoA-binding_sf"/>
</dbReference>
<comment type="caution">
    <text evidence="2">The sequence shown here is derived from an EMBL/GenBank/DDBJ whole genome shotgun (WGS) entry which is preliminary data.</text>
</comment>
<dbReference type="InterPro" id="IPR014352">
    <property type="entry name" value="FERM/acyl-CoA-bd_prot_sf"/>
</dbReference>
<sequence length="104" mass="11859">MQSRLWKSRDKSPLVVKFHQPDFTGFQFIFEPSWTPGMQEFSNSLLKVNQLKALGTMVATVGPCTISKPRSWNLVEQSKWTSWYGLGKMASTEVILERLVPKAP</sequence>
<keyword evidence="1" id="KW-0446">Lipid-binding</keyword>
<evidence type="ECO:0000313" key="3">
    <source>
        <dbReference type="Proteomes" id="UP001415857"/>
    </source>
</evidence>
<evidence type="ECO:0000256" key="1">
    <source>
        <dbReference type="ARBA" id="ARBA00023121"/>
    </source>
</evidence>
<name>A0AAP0X7W8_LIQFO</name>
<dbReference type="SUPFAM" id="SSF47027">
    <property type="entry name" value="Acyl-CoA binding protein"/>
    <property type="match status" value="1"/>
</dbReference>
<gene>
    <name evidence="2" type="ORF">L1049_021016</name>
</gene>
<dbReference type="EMBL" id="JBBPBK010000001">
    <property type="protein sequence ID" value="KAK9293032.1"/>
    <property type="molecule type" value="Genomic_DNA"/>
</dbReference>
<evidence type="ECO:0000313" key="2">
    <source>
        <dbReference type="EMBL" id="KAK9293032.1"/>
    </source>
</evidence>
<organism evidence="2 3">
    <name type="scientific">Liquidambar formosana</name>
    <name type="common">Formosan gum</name>
    <dbReference type="NCBI Taxonomy" id="63359"/>
    <lineage>
        <taxon>Eukaryota</taxon>
        <taxon>Viridiplantae</taxon>
        <taxon>Streptophyta</taxon>
        <taxon>Embryophyta</taxon>
        <taxon>Tracheophyta</taxon>
        <taxon>Spermatophyta</taxon>
        <taxon>Magnoliopsida</taxon>
        <taxon>eudicotyledons</taxon>
        <taxon>Gunneridae</taxon>
        <taxon>Pentapetalae</taxon>
        <taxon>Saxifragales</taxon>
        <taxon>Altingiaceae</taxon>
        <taxon>Liquidambar</taxon>
    </lineage>
</organism>
<dbReference type="Proteomes" id="UP001415857">
    <property type="component" value="Unassembled WGS sequence"/>
</dbReference>
<reference evidence="2 3" key="1">
    <citation type="journal article" date="2024" name="Plant J.">
        <title>Genome sequences and population genomics reveal climatic adaptation and genomic divergence between two closely related sweetgum species.</title>
        <authorList>
            <person name="Xu W.Q."/>
            <person name="Ren C.Q."/>
            <person name="Zhang X.Y."/>
            <person name="Comes H.P."/>
            <person name="Liu X.H."/>
            <person name="Li Y.G."/>
            <person name="Kettle C.J."/>
            <person name="Jalonen R."/>
            <person name="Gaisberger H."/>
            <person name="Ma Y.Z."/>
            <person name="Qiu Y.X."/>
        </authorList>
    </citation>
    <scope>NUCLEOTIDE SEQUENCE [LARGE SCALE GENOMIC DNA]</scope>
    <source>
        <strain evidence="2">Hangzhou</strain>
    </source>
</reference>
<protein>
    <submittedName>
        <fullName evidence="2">Uncharacterized protein</fullName>
    </submittedName>
</protein>
<dbReference type="AlphaFoldDB" id="A0AAP0X7W8"/>